<comment type="pathway">
    <text evidence="1 7 8">Purine metabolism; IMP biosynthesis via de novo pathway; N(1)-(5-phospho-D-ribosyl)glycinamide from 5-phospho-alpha-D-ribose 1-diphosphate: step 1/2.</text>
</comment>
<feature type="binding site" evidence="7 11">
    <location>
        <position position="445"/>
    </location>
    <ligand>
        <name>[4Fe-4S] cluster</name>
        <dbReference type="ChEBI" id="CHEBI:49883"/>
    </ligand>
</feature>
<dbReference type="PANTHER" id="PTHR11907">
    <property type="entry name" value="AMIDOPHOSPHORIBOSYLTRANSFERASE"/>
    <property type="match status" value="1"/>
</dbReference>
<dbReference type="KEGG" id="spoa:EQM13_02410"/>
<feature type="binding site" evidence="7 10">
    <location>
        <position position="293"/>
    </location>
    <ligand>
        <name>Mg(2+)</name>
        <dbReference type="ChEBI" id="CHEBI:18420"/>
    </ligand>
</feature>
<keyword evidence="3 7" id="KW-0328">Glycosyltransferase</keyword>
<protein>
    <recommendedName>
        <fullName evidence="7">Amidophosphoribosyltransferase</fullName>
        <shortName evidence="7">ATase</shortName>
        <ecNumber evidence="7">2.4.2.14</ecNumber>
    </recommendedName>
    <alternativeName>
        <fullName evidence="7">Glutamine phosphoribosylpyrophosphate amidotransferase</fullName>
        <shortName evidence="7">GPATase</shortName>
    </alternativeName>
</protein>
<keyword evidence="7" id="KW-0004">4Fe-4S</keyword>
<evidence type="ECO:0000256" key="5">
    <source>
        <dbReference type="ARBA" id="ARBA00022755"/>
    </source>
</evidence>
<dbReference type="GO" id="GO:0000287">
    <property type="term" value="F:magnesium ion binding"/>
    <property type="evidence" value="ECO:0007669"/>
    <property type="project" value="UniProtKB-UniRule"/>
</dbReference>
<dbReference type="PROSITE" id="PS51278">
    <property type="entry name" value="GATASE_TYPE_2"/>
    <property type="match status" value="1"/>
</dbReference>
<keyword evidence="4 7" id="KW-0808">Transferase</keyword>
<evidence type="ECO:0000313" key="13">
    <source>
        <dbReference type="EMBL" id="QAT63358.1"/>
    </source>
</evidence>
<keyword evidence="7 10" id="KW-0460">Magnesium</keyword>
<dbReference type="EC" id="2.4.2.14" evidence="7"/>
<comment type="function">
    <text evidence="7">Catalyzes the formation of phosphoribosylamine from phosphoribosylpyrophosphate (PRPP) and glutamine.</text>
</comment>
<dbReference type="UniPathway" id="UPA00074">
    <property type="reaction ID" value="UER00124"/>
</dbReference>
<keyword evidence="14" id="KW-1185">Reference proteome</keyword>
<dbReference type="Pfam" id="PF00156">
    <property type="entry name" value="Pribosyltran"/>
    <property type="match status" value="1"/>
</dbReference>
<name>A0A410QHG2_9FIRM</name>
<dbReference type="EMBL" id="CP035282">
    <property type="protein sequence ID" value="QAT63358.1"/>
    <property type="molecule type" value="Genomic_DNA"/>
</dbReference>
<evidence type="ECO:0000259" key="12">
    <source>
        <dbReference type="PROSITE" id="PS51278"/>
    </source>
</evidence>
<dbReference type="GO" id="GO:0006189">
    <property type="term" value="P:'de novo' IMP biosynthetic process"/>
    <property type="evidence" value="ECO:0007669"/>
    <property type="project" value="UniProtKB-UniRule"/>
</dbReference>
<dbReference type="InterPro" id="IPR005854">
    <property type="entry name" value="PurF"/>
</dbReference>
<evidence type="ECO:0000256" key="3">
    <source>
        <dbReference type="ARBA" id="ARBA00022676"/>
    </source>
</evidence>
<proteinExistence type="inferred from homology"/>
<feature type="binding site" evidence="7 10">
    <location>
        <position position="356"/>
    </location>
    <ligand>
        <name>Mg(2+)</name>
        <dbReference type="ChEBI" id="CHEBI:18420"/>
    </ligand>
</feature>
<dbReference type="InterPro" id="IPR017932">
    <property type="entry name" value="GATase_2_dom"/>
</dbReference>
<feature type="binding site" evidence="7 10">
    <location>
        <position position="355"/>
    </location>
    <ligand>
        <name>Mg(2+)</name>
        <dbReference type="ChEBI" id="CHEBI:18420"/>
    </ligand>
</feature>
<comment type="catalytic activity">
    <reaction evidence="7 8">
        <text>5-phospho-beta-D-ribosylamine + L-glutamate + diphosphate = 5-phospho-alpha-D-ribose 1-diphosphate + L-glutamine + H2O</text>
        <dbReference type="Rhea" id="RHEA:14905"/>
        <dbReference type="ChEBI" id="CHEBI:15377"/>
        <dbReference type="ChEBI" id="CHEBI:29985"/>
        <dbReference type="ChEBI" id="CHEBI:33019"/>
        <dbReference type="ChEBI" id="CHEBI:58017"/>
        <dbReference type="ChEBI" id="CHEBI:58359"/>
        <dbReference type="ChEBI" id="CHEBI:58681"/>
        <dbReference type="EC" id="2.4.2.14"/>
    </reaction>
</comment>
<sequence length="463" mass="51003">MDEDKLKEECGVMGVYSKVQNVSHMIYYGLYALQHRGQESAGIAVSKDSKIDCYKDMGLVSQVFSDKNKLERLEGNIGVGHVRYSTTGESLAVNAQPLIVKCKNGEMALVHNGNIVNAGSIRKILESEGVSFQTTNDSEVMANMIARYYKDDIEKAIKGVMEIVKGSYALIIMTEDKLIGVRDNQGIRPLCLGKTDDGYVLSSESCGLDAIGAELVRDIEPGEIVIIDKNGIRSIFNDKWNRKKLCIFEIIYFARPDSIIDGINVYSARKEAGKILSSEYPVDADVVISVPDSGTPAAIGYAEESGIPYSIGLIKNRYIGRTFISPNQKAREKGVEIKLNVIKENIEGKRVVLVDDSIVRGTTSKRIVNMLKKAGAKEVHLRVSSPSVSYPCYFGIDTPYRKYLIGANKTSDEICEMINADSLGFLSQEGLIKSTGKSDQFCSACFNGDYPMEIPREGLELDE</sequence>
<dbReference type="InterPro" id="IPR000836">
    <property type="entry name" value="PRTase_dom"/>
</dbReference>
<evidence type="ECO:0000256" key="10">
    <source>
        <dbReference type="PIRSR" id="PIRSR000485-2"/>
    </source>
</evidence>
<dbReference type="CDD" id="cd06223">
    <property type="entry name" value="PRTases_typeI"/>
    <property type="match status" value="1"/>
</dbReference>
<keyword evidence="7 10" id="KW-0479">Metal-binding</keyword>
<dbReference type="SUPFAM" id="SSF53271">
    <property type="entry name" value="PRTase-like"/>
    <property type="match status" value="1"/>
</dbReference>
<accession>A0A410QHG2</accession>
<dbReference type="PIRSF" id="PIRSF000485">
    <property type="entry name" value="Amd_phspho_trans"/>
    <property type="match status" value="1"/>
</dbReference>
<dbReference type="InterPro" id="IPR029057">
    <property type="entry name" value="PRTase-like"/>
</dbReference>
<comment type="cofactor">
    <cofactor evidence="7 11">
        <name>[4Fe-4S] cluster</name>
        <dbReference type="ChEBI" id="CHEBI:49883"/>
    </cofactor>
    <text evidence="7 11">Binds 1 [4Fe-4S] cluster per subunit.</text>
</comment>
<feature type="binding site" evidence="7 11">
    <location>
        <position position="392"/>
    </location>
    <ligand>
        <name>[4Fe-4S] cluster</name>
        <dbReference type="ChEBI" id="CHEBI:49883"/>
    </ligand>
</feature>
<evidence type="ECO:0000313" key="14">
    <source>
        <dbReference type="Proteomes" id="UP000287969"/>
    </source>
</evidence>
<dbReference type="HAMAP" id="MF_01931">
    <property type="entry name" value="PurF"/>
    <property type="match status" value="1"/>
</dbReference>
<evidence type="ECO:0000256" key="7">
    <source>
        <dbReference type="HAMAP-Rule" id="MF_01931"/>
    </source>
</evidence>
<keyword evidence="5 7" id="KW-0658">Purine biosynthesis</keyword>
<comment type="cofactor">
    <cofactor evidence="7 10">
        <name>Mg(2+)</name>
        <dbReference type="ChEBI" id="CHEBI:18420"/>
    </cofactor>
    <text evidence="7 10">Binds 1 Mg(2+) ion per subunit.</text>
</comment>
<dbReference type="CDD" id="cd00715">
    <property type="entry name" value="GPATase_N"/>
    <property type="match status" value="1"/>
</dbReference>
<dbReference type="Gene3D" id="3.40.50.2020">
    <property type="match status" value="1"/>
</dbReference>
<dbReference type="AlphaFoldDB" id="A0A410QHG2"/>
<feature type="binding site" evidence="7 11">
    <location>
        <position position="442"/>
    </location>
    <ligand>
        <name>[4Fe-4S] cluster</name>
        <dbReference type="ChEBI" id="CHEBI:49883"/>
    </ligand>
</feature>
<evidence type="ECO:0000256" key="8">
    <source>
        <dbReference type="PIRNR" id="PIRNR000485"/>
    </source>
</evidence>
<evidence type="ECO:0000256" key="4">
    <source>
        <dbReference type="ARBA" id="ARBA00022679"/>
    </source>
</evidence>
<keyword evidence="7 11" id="KW-0408">Iron</keyword>
<evidence type="ECO:0000256" key="1">
    <source>
        <dbReference type="ARBA" id="ARBA00005209"/>
    </source>
</evidence>
<dbReference type="NCBIfam" id="TIGR01134">
    <property type="entry name" value="purF"/>
    <property type="match status" value="1"/>
</dbReference>
<evidence type="ECO:0000256" key="6">
    <source>
        <dbReference type="ARBA" id="ARBA00022962"/>
    </source>
</evidence>
<comment type="similarity">
    <text evidence="2 7 8">In the C-terminal section; belongs to the purine/pyrimidine phosphoribosyltransferase family.</text>
</comment>
<dbReference type="Gene3D" id="3.60.20.10">
    <property type="entry name" value="Glutamine Phosphoribosylpyrophosphate, subunit 1, domain 1"/>
    <property type="match status" value="1"/>
</dbReference>
<dbReference type="Proteomes" id="UP000287969">
    <property type="component" value="Chromosome"/>
</dbReference>
<dbReference type="GO" id="GO:0004044">
    <property type="term" value="F:amidophosphoribosyltransferase activity"/>
    <property type="evidence" value="ECO:0007669"/>
    <property type="project" value="UniProtKB-UniRule"/>
</dbReference>
<dbReference type="SUPFAM" id="SSF56235">
    <property type="entry name" value="N-terminal nucleophile aminohydrolases (Ntn hydrolases)"/>
    <property type="match status" value="1"/>
</dbReference>
<feature type="binding site" evidence="7 11">
    <location>
        <position position="246"/>
    </location>
    <ligand>
        <name>[4Fe-4S] cluster</name>
        <dbReference type="ChEBI" id="CHEBI:49883"/>
    </ligand>
</feature>
<organism evidence="13 14">
    <name type="scientific">Acidilutibacter cellobiosedens</name>
    <dbReference type="NCBI Taxonomy" id="2507161"/>
    <lineage>
        <taxon>Bacteria</taxon>
        <taxon>Bacillati</taxon>
        <taxon>Bacillota</taxon>
        <taxon>Tissierellia</taxon>
        <taxon>Tissierellales</taxon>
        <taxon>Acidilutibacteraceae</taxon>
        <taxon>Acidilutibacter</taxon>
    </lineage>
</organism>
<dbReference type="InterPro" id="IPR029055">
    <property type="entry name" value="Ntn_hydrolases_N"/>
</dbReference>
<keyword evidence="6 7" id="KW-0315">Glutamine amidotransferase</keyword>
<dbReference type="InterPro" id="IPR035584">
    <property type="entry name" value="PurF_N"/>
</dbReference>
<evidence type="ECO:0000256" key="9">
    <source>
        <dbReference type="PIRSR" id="PIRSR000485-1"/>
    </source>
</evidence>
<reference evidence="14" key="1">
    <citation type="submission" date="2019-01" db="EMBL/GenBank/DDBJ databases">
        <title>Draft genomes of a novel of Sporanaerobacter strains.</title>
        <authorList>
            <person name="Ma S."/>
        </authorList>
    </citation>
    <scope>NUCLEOTIDE SEQUENCE [LARGE SCALE GENOMIC DNA]</scope>
    <source>
        <strain evidence="14">NJN-17</strain>
    </source>
</reference>
<feature type="active site" description="Nucleophile" evidence="7 9">
    <location>
        <position position="10"/>
    </location>
</feature>
<evidence type="ECO:0000256" key="11">
    <source>
        <dbReference type="PIRSR" id="PIRSR000485-3"/>
    </source>
</evidence>
<dbReference type="Pfam" id="PF13522">
    <property type="entry name" value="GATase_6"/>
    <property type="match status" value="1"/>
</dbReference>
<gene>
    <name evidence="7" type="primary">purF</name>
    <name evidence="13" type="ORF">EQM13_02410</name>
</gene>
<dbReference type="OrthoDB" id="9801213at2"/>
<dbReference type="GO" id="GO:0051539">
    <property type="term" value="F:4 iron, 4 sulfur cluster binding"/>
    <property type="evidence" value="ECO:0007669"/>
    <property type="project" value="UniProtKB-KW"/>
</dbReference>
<evidence type="ECO:0000256" key="2">
    <source>
        <dbReference type="ARBA" id="ARBA00010138"/>
    </source>
</evidence>
<dbReference type="GO" id="GO:0009113">
    <property type="term" value="P:purine nucleobase biosynthetic process"/>
    <property type="evidence" value="ECO:0007669"/>
    <property type="project" value="UniProtKB-UniRule"/>
</dbReference>
<keyword evidence="7 11" id="KW-0411">Iron-sulfur</keyword>
<feature type="domain" description="Glutamine amidotransferase type-2" evidence="12">
    <location>
        <begin position="10"/>
        <end position="230"/>
    </location>
</feature>